<evidence type="ECO:0000313" key="3">
    <source>
        <dbReference type="Proteomes" id="UP000238220"/>
    </source>
</evidence>
<dbReference type="InterPro" id="IPR003779">
    <property type="entry name" value="CMD-like"/>
</dbReference>
<accession>A0A2S5TFI7</accession>
<proteinExistence type="predicted"/>
<dbReference type="PANTHER" id="PTHR34846:SF5">
    <property type="entry name" value="CARBOXYMUCONOLACTONE DECARBOXYLASE-LIKE DOMAIN-CONTAINING PROTEIN"/>
    <property type="match status" value="1"/>
</dbReference>
<sequence length="186" mass="20136">MSDPAPARIEALPLPLAPELESALSELMRGAPPLLIFRTVAHNPRVLARMLAGGLLDRGSIPLRLRELMILRSTARCGAEYEWGVHAAIYGGKAGFTPAQLRASVHDPADAPEWAPPERLVLRLADALHERHGVDDALWAELRAAFAGDQLIELTMLAGLYHAVSYLVNVTRVPREAFAPGFPAAT</sequence>
<dbReference type="SUPFAM" id="SSF69118">
    <property type="entry name" value="AhpD-like"/>
    <property type="match status" value="1"/>
</dbReference>
<dbReference type="GO" id="GO:0051920">
    <property type="term" value="F:peroxiredoxin activity"/>
    <property type="evidence" value="ECO:0007669"/>
    <property type="project" value="InterPro"/>
</dbReference>
<comment type="caution">
    <text evidence="2">The sequence shown here is derived from an EMBL/GenBank/DDBJ whole genome shotgun (WGS) entry which is preliminary data.</text>
</comment>
<name>A0A2S5TFI7_9GAMM</name>
<feature type="domain" description="Carboxymuconolactone decarboxylase-like" evidence="1">
    <location>
        <begin position="51"/>
        <end position="107"/>
    </location>
</feature>
<evidence type="ECO:0000259" key="1">
    <source>
        <dbReference type="Pfam" id="PF02627"/>
    </source>
</evidence>
<dbReference type="InterPro" id="IPR029032">
    <property type="entry name" value="AhpD-like"/>
</dbReference>
<protein>
    <submittedName>
        <fullName evidence="2">Carboxymuconolactone decarboxylase</fullName>
    </submittedName>
</protein>
<dbReference type="AlphaFoldDB" id="A0A2S5TFI7"/>
<evidence type="ECO:0000313" key="2">
    <source>
        <dbReference type="EMBL" id="PPE73667.1"/>
    </source>
</evidence>
<reference evidence="2 3" key="1">
    <citation type="submission" date="2018-02" db="EMBL/GenBank/DDBJ databases">
        <title>Genome sequencing of Solimonas sp. HR-BB.</title>
        <authorList>
            <person name="Lee Y."/>
            <person name="Jeon C.O."/>
        </authorList>
    </citation>
    <scope>NUCLEOTIDE SEQUENCE [LARGE SCALE GENOMIC DNA]</scope>
    <source>
        <strain evidence="2 3">HR-BB</strain>
    </source>
</reference>
<dbReference type="RefSeq" id="WP_104230728.1">
    <property type="nucleotide sequence ID" value="NZ_PSNW01000006.1"/>
</dbReference>
<dbReference type="OrthoDB" id="4704294at2"/>
<dbReference type="EMBL" id="PSNW01000006">
    <property type="protein sequence ID" value="PPE73667.1"/>
    <property type="molecule type" value="Genomic_DNA"/>
</dbReference>
<dbReference type="Proteomes" id="UP000238220">
    <property type="component" value="Unassembled WGS sequence"/>
</dbReference>
<organism evidence="2 3">
    <name type="scientific">Solimonas fluminis</name>
    <dbReference type="NCBI Taxonomy" id="2086571"/>
    <lineage>
        <taxon>Bacteria</taxon>
        <taxon>Pseudomonadati</taxon>
        <taxon>Pseudomonadota</taxon>
        <taxon>Gammaproteobacteria</taxon>
        <taxon>Nevskiales</taxon>
        <taxon>Nevskiaceae</taxon>
        <taxon>Solimonas</taxon>
    </lineage>
</organism>
<dbReference type="Gene3D" id="1.20.1290.10">
    <property type="entry name" value="AhpD-like"/>
    <property type="match status" value="1"/>
</dbReference>
<dbReference type="PANTHER" id="PTHR34846">
    <property type="entry name" value="4-CARBOXYMUCONOLACTONE DECARBOXYLASE FAMILY PROTEIN (AFU_ORTHOLOGUE AFUA_6G11590)"/>
    <property type="match status" value="1"/>
</dbReference>
<gene>
    <name evidence="2" type="ORF">C3942_12800</name>
</gene>
<dbReference type="Pfam" id="PF02627">
    <property type="entry name" value="CMD"/>
    <property type="match status" value="1"/>
</dbReference>
<keyword evidence="3" id="KW-1185">Reference proteome</keyword>